<dbReference type="Proteomes" id="UP000001194">
    <property type="component" value="Unassembled WGS sequence"/>
</dbReference>
<dbReference type="GeneID" id="6080199"/>
<dbReference type="Pfam" id="PF01370">
    <property type="entry name" value="Epimerase"/>
    <property type="match status" value="1"/>
</dbReference>
<dbReference type="FunCoup" id="B0DKU9">
    <property type="interactions" value="55"/>
</dbReference>
<dbReference type="InParanoid" id="B0DKU9"/>
<evidence type="ECO:0000313" key="5">
    <source>
        <dbReference type="Proteomes" id="UP000001194"/>
    </source>
</evidence>
<dbReference type="Gene3D" id="3.40.50.720">
    <property type="entry name" value="NAD(P)-binding Rossmann-like Domain"/>
    <property type="match status" value="1"/>
</dbReference>
<dbReference type="InterPro" id="IPR050425">
    <property type="entry name" value="NAD(P)_dehydrat-like"/>
</dbReference>
<dbReference type="OrthoDB" id="2735536at2759"/>
<accession>B0DKU9</accession>
<name>B0DKU9_LACBS</name>
<organism evidence="5">
    <name type="scientific">Laccaria bicolor (strain S238N-H82 / ATCC MYA-4686)</name>
    <name type="common">Bicoloured deceiver</name>
    <name type="synonym">Laccaria laccata var. bicolor</name>
    <dbReference type="NCBI Taxonomy" id="486041"/>
    <lineage>
        <taxon>Eukaryota</taxon>
        <taxon>Fungi</taxon>
        <taxon>Dikarya</taxon>
        <taxon>Basidiomycota</taxon>
        <taxon>Agaricomycotina</taxon>
        <taxon>Agaricomycetes</taxon>
        <taxon>Agaricomycetidae</taxon>
        <taxon>Agaricales</taxon>
        <taxon>Agaricineae</taxon>
        <taxon>Hydnangiaceae</taxon>
        <taxon>Laccaria</taxon>
    </lineage>
</organism>
<sequence length="345" mass="38587">MPTTQPGGKVLVSGANGYLAIWVVQTLLERGYSVRGTVRSEEKGRYLKEYFKPFGEKLEVVVVEDISKPGAFDEAVKGVDAIAHTASPFHSNVEDPRDFYQPAIRGTVGILESALKNGTNVKRIVVTSSTAAVMDPPSKPTTFSEKDWNMGSVKAVEEKGKKSEPMEIYRASKTLAEKSAWDFVEKNKDKIQWDLTVLNPPFIFGPPIHDVKSLSALNTSLQYWYNMVVADTPKTKESLSGSSSWTDVRDIAEAHVRALEKDAAGGERIIVNGGSYHWQDWIDTANSIQPSPIPSHKLPRGVPEMERVYLINYDKTKEEKILGIKFFTQEESTRDMLADFERRGW</sequence>
<proteinExistence type="inferred from homology"/>
<dbReference type="RefSeq" id="XP_001884534.1">
    <property type="nucleotide sequence ID" value="XM_001884499.1"/>
</dbReference>
<keyword evidence="1" id="KW-0560">Oxidoreductase</keyword>
<dbReference type="STRING" id="486041.B0DKU9"/>
<dbReference type="KEGG" id="lbc:LACBIDRAFT_304052"/>
<dbReference type="PANTHER" id="PTHR10366:SF564">
    <property type="entry name" value="STEROL-4-ALPHA-CARBOXYLATE 3-DEHYDROGENASE, DECARBOXYLATING"/>
    <property type="match status" value="1"/>
</dbReference>
<gene>
    <name evidence="4" type="ORF">LACBIDRAFT_304052</name>
</gene>
<dbReference type="InterPro" id="IPR036291">
    <property type="entry name" value="NAD(P)-bd_dom_sf"/>
</dbReference>
<evidence type="ECO:0000256" key="1">
    <source>
        <dbReference type="ARBA" id="ARBA00023002"/>
    </source>
</evidence>
<comment type="similarity">
    <text evidence="2">Belongs to the NAD(P)-dependent epimerase/dehydratase family. Dihydroflavonol-4-reductase subfamily.</text>
</comment>
<keyword evidence="5" id="KW-1185">Reference proteome</keyword>
<dbReference type="CDD" id="cd05227">
    <property type="entry name" value="AR_SDR_e"/>
    <property type="match status" value="1"/>
</dbReference>
<evidence type="ECO:0000256" key="2">
    <source>
        <dbReference type="ARBA" id="ARBA00023445"/>
    </source>
</evidence>
<feature type="domain" description="NAD-dependent epimerase/dehydratase" evidence="3">
    <location>
        <begin position="10"/>
        <end position="271"/>
    </location>
</feature>
<protein>
    <submittedName>
        <fullName evidence="4">Predicted protein</fullName>
    </submittedName>
</protein>
<dbReference type="AlphaFoldDB" id="B0DKU9"/>
<evidence type="ECO:0000313" key="4">
    <source>
        <dbReference type="EMBL" id="EDR04710.1"/>
    </source>
</evidence>
<dbReference type="HOGENOM" id="CLU_007383_9_2_1"/>
<dbReference type="InterPro" id="IPR001509">
    <property type="entry name" value="Epimerase_deHydtase"/>
</dbReference>
<dbReference type="EMBL" id="DS547116">
    <property type="protein sequence ID" value="EDR04710.1"/>
    <property type="molecule type" value="Genomic_DNA"/>
</dbReference>
<dbReference type="PANTHER" id="PTHR10366">
    <property type="entry name" value="NAD DEPENDENT EPIMERASE/DEHYDRATASE"/>
    <property type="match status" value="1"/>
</dbReference>
<evidence type="ECO:0000259" key="3">
    <source>
        <dbReference type="Pfam" id="PF01370"/>
    </source>
</evidence>
<reference evidence="4 5" key="1">
    <citation type="journal article" date="2008" name="Nature">
        <title>The genome of Laccaria bicolor provides insights into mycorrhizal symbiosis.</title>
        <authorList>
            <person name="Martin F."/>
            <person name="Aerts A."/>
            <person name="Ahren D."/>
            <person name="Brun A."/>
            <person name="Danchin E.G.J."/>
            <person name="Duchaussoy F."/>
            <person name="Gibon J."/>
            <person name="Kohler A."/>
            <person name="Lindquist E."/>
            <person name="Pereda V."/>
            <person name="Salamov A."/>
            <person name="Shapiro H.J."/>
            <person name="Wuyts J."/>
            <person name="Blaudez D."/>
            <person name="Buee M."/>
            <person name="Brokstein P."/>
            <person name="Canbaeck B."/>
            <person name="Cohen D."/>
            <person name="Courty P.E."/>
            <person name="Coutinho P.M."/>
            <person name="Delaruelle C."/>
            <person name="Detter J.C."/>
            <person name="Deveau A."/>
            <person name="DiFazio S."/>
            <person name="Duplessis S."/>
            <person name="Fraissinet-Tachet L."/>
            <person name="Lucic E."/>
            <person name="Frey-Klett P."/>
            <person name="Fourrey C."/>
            <person name="Feussner I."/>
            <person name="Gay G."/>
            <person name="Grimwood J."/>
            <person name="Hoegger P.J."/>
            <person name="Jain P."/>
            <person name="Kilaru S."/>
            <person name="Labbe J."/>
            <person name="Lin Y.C."/>
            <person name="Legue V."/>
            <person name="Le Tacon F."/>
            <person name="Marmeisse R."/>
            <person name="Melayah D."/>
            <person name="Montanini B."/>
            <person name="Muratet M."/>
            <person name="Nehls U."/>
            <person name="Niculita-Hirzel H."/>
            <person name="Oudot-Le Secq M.P."/>
            <person name="Peter M."/>
            <person name="Quesneville H."/>
            <person name="Rajashekar B."/>
            <person name="Reich M."/>
            <person name="Rouhier N."/>
            <person name="Schmutz J."/>
            <person name="Yin T."/>
            <person name="Chalot M."/>
            <person name="Henrissat B."/>
            <person name="Kuees U."/>
            <person name="Lucas S."/>
            <person name="Van de Peer Y."/>
            <person name="Podila G.K."/>
            <person name="Polle A."/>
            <person name="Pukkila P.J."/>
            <person name="Richardson P.M."/>
            <person name="Rouze P."/>
            <person name="Sanders I.R."/>
            <person name="Stajich J.E."/>
            <person name="Tunlid A."/>
            <person name="Tuskan G."/>
            <person name="Grigoriev I.V."/>
        </authorList>
    </citation>
    <scope>NUCLEOTIDE SEQUENCE [LARGE SCALE GENOMIC DNA]</scope>
    <source>
        <strain evidence="5">S238N-H82 / ATCC MYA-4686</strain>
    </source>
</reference>
<dbReference type="GO" id="GO:0016616">
    <property type="term" value="F:oxidoreductase activity, acting on the CH-OH group of donors, NAD or NADP as acceptor"/>
    <property type="evidence" value="ECO:0007669"/>
    <property type="project" value="TreeGrafter"/>
</dbReference>
<dbReference type="SUPFAM" id="SSF51735">
    <property type="entry name" value="NAD(P)-binding Rossmann-fold domains"/>
    <property type="match status" value="1"/>
</dbReference>